<reference evidence="7" key="1">
    <citation type="journal article" date="2018" name="Antonie Van Leeuwenhoek">
        <title>Proteinivorax hydrogeniformans sp. nov., an anaerobic, haloalkaliphilic bacterium fermenting proteinaceous compounds with high hydrogen production.</title>
        <authorList>
            <person name="Boltyanskaya Y."/>
            <person name="Detkova E."/>
            <person name="Pimenov N."/>
            <person name="Kevbrin V."/>
        </authorList>
    </citation>
    <scope>NUCLEOTIDE SEQUENCE</scope>
    <source>
        <strain evidence="7">Z-710</strain>
    </source>
</reference>
<dbReference type="Pfam" id="PF01938">
    <property type="entry name" value="TRAM"/>
    <property type="match status" value="1"/>
</dbReference>
<feature type="transmembrane region" description="Helical" evidence="5">
    <location>
        <begin position="39"/>
        <end position="61"/>
    </location>
</feature>
<evidence type="ECO:0000256" key="3">
    <source>
        <dbReference type="ARBA" id="ARBA00022801"/>
    </source>
</evidence>
<keyword evidence="5" id="KW-1133">Transmembrane helix</keyword>
<accession>A0AAU8HTE6</accession>
<organism evidence="7">
    <name type="scientific">Proteinivorax hydrogeniformans</name>
    <dbReference type="NCBI Taxonomy" id="1826727"/>
    <lineage>
        <taxon>Bacteria</taxon>
        <taxon>Bacillati</taxon>
        <taxon>Bacillota</taxon>
        <taxon>Clostridia</taxon>
        <taxon>Eubacteriales</taxon>
        <taxon>Proteinivoracaceae</taxon>
        <taxon>Proteinivorax</taxon>
    </lineage>
</organism>
<gene>
    <name evidence="7" type="ORF">PRVXH_000144</name>
</gene>
<feature type="transmembrane region" description="Helical" evidence="5">
    <location>
        <begin position="113"/>
        <end position="131"/>
    </location>
</feature>
<name>A0AAU8HTE6_9FIRM</name>
<dbReference type="Pfam" id="PF01850">
    <property type="entry name" value="PIN"/>
    <property type="match status" value="1"/>
</dbReference>
<dbReference type="GO" id="GO:0004518">
    <property type="term" value="F:nuclease activity"/>
    <property type="evidence" value="ECO:0007669"/>
    <property type="project" value="UniProtKB-KW"/>
</dbReference>
<proteinExistence type="predicted"/>
<sequence>MIKTLTRIIAMLFGISFGYMISAQLIEFDIINVQGTSKYGFISGVSILSALLFFVISPFVSRRIIGLGRYLDKKLYYTPVQDIIAGIVGLIIGLVMATLLISPLTELPIVGPFLPFVANLTLGYLGYIIAISKWDDVLSLFGKSSKDKRAGQGVMTKILDTSVIIDGRIADICDAHFIEGKLIIPGFVLEELRHIADSSDTLKRNRGRRGLDILNRIQKEIDVPVIILENDTTGEGLEVDSRLVKLAQKLKGMVVTNDYNLNKVCELQGVPVLNINELANAVKPVVLPGEEMLVEIVKDGKEAGQGIGYLDDGTMIVVDGGKNHIGENLDVLVTSVLQTAAGRMIFAKIKTNPKAS</sequence>
<keyword evidence="4" id="KW-0460">Magnesium</keyword>
<dbReference type="EMBL" id="CP159485">
    <property type="protein sequence ID" value="XCI28856.1"/>
    <property type="molecule type" value="Genomic_DNA"/>
</dbReference>
<evidence type="ECO:0000256" key="1">
    <source>
        <dbReference type="ARBA" id="ARBA00001946"/>
    </source>
</evidence>
<keyword evidence="3" id="KW-0378">Hydrolase</keyword>
<evidence type="ECO:0000313" key="7">
    <source>
        <dbReference type="EMBL" id="XCI28856.1"/>
    </source>
</evidence>
<reference evidence="7" key="2">
    <citation type="submission" date="2024-06" db="EMBL/GenBank/DDBJ databases">
        <authorList>
            <person name="Petrova K.O."/>
            <person name="Toshchakov S.V."/>
            <person name="Boltjanskaja Y.V."/>
            <person name="Kevbrin V.V."/>
        </authorList>
    </citation>
    <scope>NUCLEOTIDE SEQUENCE</scope>
    <source>
        <strain evidence="7">Z-710</strain>
    </source>
</reference>
<dbReference type="Gene3D" id="3.40.50.1010">
    <property type="entry name" value="5'-nuclease"/>
    <property type="match status" value="1"/>
</dbReference>
<dbReference type="PANTHER" id="PTHR11603:SF147">
    <property type="entry name" value="MEMBRANE PROTEIN"/>
    <property type="match status" value="1"/>
</dbReference>
<dbReference type="CDD" id="cd09877">
    <property type="entry name" value="PIN_YacL-like"/>
    <property type="match status" value="1"/>
</dbReference>
<protein>
    <submittedName>
        <fullName evidence="7">PIN/TRAM domain-containing protein</fullName>
    </submittedName>
</protein>
<feature type="transmembrane region" description="Helical" evidence="5">
    <location>
        <begin position="82"/>
        <end position="101"/>
    </location>
</feature>
<dbReference type="RefSeq" id="WP_353893408.1">
    <property type="nucleotide sequence ID" value="NZ_CP159485.1"/>
</dbReference>
<dbReference type="AlphaFoldDB" id="A0AAU8HTE6"/>
<dbReference type="PANTHER" id="PTHR11603">
    <property type="entry name" value="AAA FAMILY ATPASE"/>
    <property type="match status" value="1"/>
</dbReference>
<dbReference type="InterPro" id="IPR002716">
    <property type="entry name" value="PIN_dom"/>
</dbReference>
<evidence type="ECO:0000256" key="2">
    <source>
        <dbReference type="ARBA" id="ARBA00022722"/>
    </source>
</evidence>
<dbReference type="SMART" id="SM00670">
    <property type="entry name" value="PINc"/>
    <property type="match status" value="1"/>
</dbReference>
<evidence type="ECO:0000256" key="5">
    <source>
        <dbReference type="SAM" id="Phobius"/>
    </source>
</evidence>
<feature type="domain" description="TRAM" evidence="6">
    <location>
        <begin position="285"/>
        <end position="346"/>
    </location>
</feature>
<dbReference type="GO" id="GO:0016787">
    <property type="term" value="F:hydrolase activity"/>
    <property type="evidence" value="ECO:0007669"/>
    <property type="project" value="UniProtKB-KW"/>
</dbReference>
<dbReference type="SUPFAM" id="SSF88723">
    <property type="entry name" value="PIN domain-like"/>
    <property type="match status" value="1"/>
</dbReference>
<dbReference type="InterPro" id="IPR052041">
    <property type="entry name" value="Nucleic_acid_metab_PIN/TRAM"/>
</dbReference>
<dbReference type="InterPro" id="IPR029060">
    <property type="entry name" value="PIN-like_dom_sf"/>
</dbReference>
<comment type="cofactor">
    <cofactor evidence="1">
        <name>Mg(2+)</name>
        <dbReference type="ChEBI" id="CHEBI:18420"/>
    </cofactor>
</comment>
<dbReference type="PROSITE" id="PS50926">
    <property type="entry name" value="TRAM"/>
    <property type="match status" value="1"/>
</dbReference>
<evidence type="ECO:0000256" key="4">
    <source>
        <dbReference type="ARBA" id="ARBA00022842"/>
    </source>
</evidence>
<dbReference type="InterPro" id="IPR002792">
    <property type="entry name" value="TRAM_dom"/>
</dbReference>
<keyword evidence="5" id="KW-0812">Transmembrane</keyword>
<keyword evidence="2" id="KW-0540">Nuclease</keyword>
<keyword evidence="5" id="KW-0472">Membrane</keyword>
<evidence type="ECO:0000259" key="6">
    <source>
        <dbReference type="PROSITE" id="PS50926"/>
    </source>
</evidence>